<dbReference type="PANTHER" id="PTHR42924:SF3">
    <property type="entry name" value="POLYMERASE_HISTIDINOL PHOSPHATASE N-TERMINAL DOMAIN-CONTAINING PROTEIN"/>
    <property type="match status" value="1"/>
</dbReference>
<dbReference type="EMBL" id="JBHSOW010000137">
    <property type="protein sequence ID" value="MFC5653816.1"/>
    <property type="molecule type" value="Genomic_DNA"/>
</dbReference>
<dbReference type="PANTHER" id="PTHR42924">
    <property type="entry name" value="EXONUCLEASE"/>
    <property type="match status" value="1"/>
</dbReference>
<feature type="domain" description="Polymerase/histidinol phosphatase N-terminal" evidence="1">
    <location>
        <begin position="156"/>
        <end position="215"/>
    </location>
</feature>
<sequence length="496" mass="55897">MKDNSQNESAPRTLISFRIDQPADWLVVHFHYERAHTWRTLNLLDPAGRIRLSHLDCYNSRTVIVHRSPVYSSYLTVPGSIPAGEWKIEFADQSDPAEEVFKFEWEAGSGDLPSGIETAASDRQCWTGSTGDQAHYGLHQYDWQAVREEAARWYKGDFHTHTVLSDGKMTPERNMEQAEIMGLDFFVATDHNLLSTSWPAGKVLVIPGIEFTSEYGHWNALGLKQWIDWRYRAPDGGIGTQEGMNRVMEEARRHGALRSINHPMLTPWAWMYELTPLAMLDALEIWNDPTYHSNPAATEKALALWSTLWNEGYRVTGIGGSDSHMLPTESYGDNNPPSLIGDPATYVHAERLSAAAILEGVRAGRVYVSRGPVLDLAVTVDDKAYPLGSDLTEPVQRSKEGRVHCRLTVSNASEGSLHVIENGKEIEAYAISDTAQTFEIAMDWKEAQYVWRRIELRSMNGELLAFTNPVSYGSKEQEITTWKQLLDRASFEVPVN</sequence>
<evidence type="ECO:0000313" key="2">
    <source>
        <dbReference type="EMBL" id="MFC5653816.1"/>
    </source>
</evidence>
<dbReference type="InterPro" id="IPR052018">
    <property type="entry name" value="PHP_domain"/>
</dbReference>
<gene>
    <name evidence="2" type="ORF">ACFPYJ_32845</name>
</gene>
<comment type="caution">
    <text evidence="2">The sequence shown here is derived from an EMBL/GenBank/DDBJ whole genome shotgun (WGS) entry which is preliminary data.</text>
</comment>
<dbReference type="SMART" id="SM00481">
    <property type="entry name" value="POLIIIAc"/>
    <property type="match status" value="1"/>
</dbReference>
<evidence type="ECO:0000259" key="1">
    <source>
        <dbReference type="SMART" id="SM00481"/>
    </source>
</evidence>
<dbReference type="InterPro" id="IPR003141">
    <property type="entry name" value="Pol/His_phosphatase_N"/>
</dbReference>
<evidence type="ECO:0000313" key="3">
    <source>
        <dbReference type="Proteomes" id="UP001596047"/>
    </source>
</evidence>
<dbReference type="NCBIfam" id="NF038032">
    <property type="entry name" value="CehA_McbA_metalo"/>
    <property type="match status" value="1"/>
</dbReference>
<protein>
    <submittedName>
        <fullName evidence="2">CehA/McbA family metallohydrolase</fullName>
    </submittedName>
</protein>
<dbReference type="Proteomes" id="UP001596047">
    <property type="component" value="Unassembled WGS sequence"/>
</dbReference>
<dbReference type="InterPro" id="IPR016195">
    <property type="entry name" value="Pol/histidinol_Pase-like"/>
</dbReference>
<proteinExistence type="predicted"/>
<accession>A0ABW0WAR7</accession>
<organism evidence="2 3">
    <name type="scientific">Paenibacillus solisilvae</name>
    <dbReference type="NCBI Taxonomy" id="2486751"/>
    <lineage>
        <taxon>Bacteria</taxon>
        <taxon>Bacillati</taxon>
        <taxon>Bacillota</taxon>
        <taxon>Bacilli</taxon>
        <taxon>Bacillales</taxon>
        <taxon>Paenibacillaceae</taxon>
        <taxon>Paenibacillus</taxon>
    </lineage>
</organism>
<dbReference type="Gene3D" id="3.20.20.140">
    <property type="entry name" value="Metal-dependent hydrolases"/>
    <property type="match status" value="1"/>
</dbReference>
<keyword evidence="3" id="KW-1185">Reference proteome</keyword>
<dbReference type="RefSeq" id="WP_379192757.1">
    <property type="nucleotide sequence ID" value="NZ_JBHSOW010000137.1"/>
</dbReference>
<name>A0ABW0WAR7_9BACL</name>
<reference evidence="3" key="1">
    <citation type="journal article" date="2019" name="Int. J. Syst. Evol. Microbiol.">
        <title>The Global Catalogue of Microorganisms (GCM) 10K type strain sequencing project: providing services to taxonomists for standard genome sequencing and annotation.</title>
        <authorList>
            <consortium name="The Broad Institute Genomics Platform"/>
            <consortium name="The Broad Institute Genome Sequencing Center for Infectious Disease"/>
            <person name="Wu L."/>
            <person name="Ma J."/>
        </authorList>
    </citation>
    <scope>NUCLEOTIDE SEQUENCE [LARGE SCALE GENOMIC DNA]</scope>
    <source>
        <strain evidence="3">CGMCC 1.3240</strain>
    </source>
</reference>
<dbReference type="SUPFAM" id="SSF89550">
    <property type="entry name" value="PHP domain-like"/>
    <property type="match status" value="1"/>
</dbReference>